<dbReference type="Proteomes" id="UP001589896">
    <property type="component" value="Unassembled WGS sequence"/>
</dbReference>
<gene>
    <name evidence="2" type="ORF">ACFFGH_13915</name>
</gene>
<sequence>MKTLTAALAVVLLASGCASDARLRAADRLTLYRQHAGEPVQSFRYVGSINGWTPLGDSALAVWTRPSQAYLLTLNGSCPDLEFATAISVTSQFRTVYARFDRVIPQSSVGFTIPCPIHEIRPLDMAAIREAQREMRSEVREAPRE</sequence>
<name>A0ABV6RPM5_9GAMM</name>
<protein>
    <submittedName>
        <fullName evidence="2">DUF6491 family protein</fullName>
    </submittedName>
</protein>
<organism evidence="2 3">
    <name type="scientific">Lysobacter korlensis</name>
    <dbReference type="NCBI Taxonomy" id="553636"/>
    <lineage>
        <taxon>Bacteria</taxon>
        <taxon>Pseudomonadati</taxon>
        <taxon>Pseudomonadota</taxon>
        <taxon>Gammaproteobacteria</taxon>
        <taxon>Lysobacterales</taxon>
        <taxon>Lysobacteraceae</taxon>
        <taxon>Lysobacter</taxon>
    </lineage>
</organism>
<dbReference type="EMBL" id="JBHLTG010000003">
    <property type="protein sequence ID" value="MFC0678937.1"/>
    <property type="molecule type" value="Genomic_DNA"/>
</dbReference>
<accession>A0ABV6RPM5</accession>
<evidence type="ECO:0000256" key="1">
    <source>
        <dbReference type="SAM" id="SignalP"/>
    </source>
</evidence>
<dbReference type="Pfam" id="PF20101">
    <property type="entry name" value="DUF6491"/>
    <property type="match status" value="1"/>
</dbReference>
<dbReference type="RefSeq" id="WP_386669218.1">
    <property type="nucleotide sequence ID" value="NZ_JBHLTG010000003.1"/>
</dbReference>
<keyword evidence="1" id="KW-0732">Signal</keyword>
<dbReference type="PROSITE" id="PS51257">
    <property type="entry name" value="PROKAR_LIPOPROTEIN"/>
    <property type="match status" value="1"/>
</dbReference>
<comment type="caution">
    <text evidence="2">The sequence shown here is derived from an EMBL/GenBank/DDBJ whole genome shotgun (WGS) entry which is preliminary data.</text>
</comment>
<evidence type="ECO:0000313" key="3">
    <source>
        <dbReference type="Proteomes" id="UP001589896"/>
    </source>
</evidence>
<reference evidence="2 3" key="1">
    <citation type="submission" date="2024-09" db="EMBL/GenBank/DDBJ databases">
        <authorList>
            <person name="Sun Q."/>
            <person name="Mori K."/>
        </authorList>
    </citation>
    <scope>NUCLEOTIDE SEQUENCE [LARGE SCALE GENOMIC DNA]</scope>
    <source>
        <strain evidence="2 3">KCTC 23076</strain>
    </source>
</reference>
<feature type="signal peptide" evidence="1">
    <location>
        <begin position="1"/>
        <end position="20"/>
    </location>
</feature>
<proteinExistence type="predicted"/>
<keyword evidence="3" id="KW-1185">Reference proteome</keyword>
<feature type="chain" id="PRO_5045179815" evidence="1">
    <location>
        <begin position="21"/>
        <end position="145"/>
    </location>
</feature>
<dbReference type="InterPro" id="IPR045500">
    <property type="entry name" value="DUF6491"/>
</dbReference>
<evidence type="ECO:0000313" key="2">
    <source>
        <dbReference type="EMBL" id="MFC0678937.1"/>
    </source>
</evidence>